<dbReference type="Proteomes" id="UP000824087">
    <property type="component" value="Unassembled WGS sequence"/>
</dbReference>
<reference evidence="2" key="2">
    <citation type="journal article" date="2021" name="PeerJ">
        <title>Extensive microbial diversity within the chicken gut microbiome revealed by metagenomics and culture.</title>
        <authorList>
            <person name="Gilroy R."/>
            <person name="Ravi A."/>
            <person name="Getino M."/>
            <person name="Pursley I."/>
            <person name="Horton D.L."/>
            <person name="Alikhan N.F."/>
            <person name="Baker D."/>
            <person name="Gharbi K."/>
            <person name="Hall N."/>
            <person name="Watson M."/>
            <person name="Adriaenssens E.M."/>
            <person name="Foster-Nyarko E."/>
            <person name="Jarju S."/>
            <person name="Secka A."/>
            <person name="Antonio M."/>
            <person name="Oren A."/>
            <person name="Chaudhuri R.R."/>
            <person name="La Ragione R."/>
            <person name="Hildebrand F."/>
            <person name="Pallen M.J."/>
        </authorList>
    </citation>
    <scope>NUCLEOTIDE SEQUENCE</scope>
    <source>
        <strain evidence="2">CHK197-8231</strain>
    </source>
</reference>
<evidence type="ECO:0000313" key="3">
    <source>
        <dbReference type="Proteomes" id="UP000824087"/>
    </source>
</evidence>
<dbReference type="AlphaFoldDB" id="A0A9D1HWB1"/>
<organism evidence="2 3">
    <name type="scientific">Candidatus Fimihabitans intestinipullorum</name>
    <dbReference type="NCBI Taxonomy" id="2840820"/>
    <lineage>
        <taxon>Bacteria</taxon>
        <taxon>Bacillati</taxon>
        <taxon>Mycoplasmatota</taxon>
        <taxon>Mycoplasmatota incertae sedis</taxon>
        <taxon>Candidatus Fimihabitans</taxon>
    </lineage>
</organism>
<proteinExistence type="predicted"/>
<sequence length="133" mass="15899">MNLSISKGLFILVCLWGMIAFIIIVIAFFYPYHMTRTFMGIMVLDSDKYYLKGYLRVEDINFLKGKNIWIEEQEYDILNILLTDEVVIGEDGAVYQAIMIECNWNFKIKANYKSVIAIYRTEKTTWMQRYFKW</sequence>
<keyword evidence="1" id="KW-0472">Membrane</keyword>
<evidence type="ECO:0000256" key="1">
    <source>
        <dbReference type="SAM" id="Phobius"/>
    </source>
</evidence>
<reference evidence="2" key="1">
    <citation type="submission" date="2020-10" db="EMBL/GenBank/DDBJ databases">
        <authorList>
            <person name="Gilroy R."/>
        </authorList>
    </citation>
    <scope>NUCLEOTIDE SEQUENCE</scope>
    <source>
        <strain evidence="2">CHK197-8231</strain>
    </source>
</reference>
<comment type="caution">
    <text evidence="2">The sequence shown here is derived from an EMBL/GenBank/DDBJ whole genome shotgun (WGS) entry which is preliminary data.</text>
</comment>
<evidence type="ECO:0000313" key="2">
    <source>
        <dbReference type="EMBL" id="HIU22818.1"/>
    </source>
</evidence>
<name>A0A9D1HWB1_9BACT</name>
<protein>
    <submittedName>
        <fullName evidence="2">Uncharacterized protein</fullName>
    </submittedName>
</protein>
<keyword evidence="1" id="KW-1133">Transmembrane helix</keyword>
<accession>A0A9D1HWB1</accession>
<keyword evidence="1" id="KW-0812">Transmembrane</keyword>
<feature type="transmembrane region" description="Helical" evidence="1">
    <location>
        <begin position="9"/>
        <end position="32"/>
    </location>
</feature>
<dbReference type="EMBL" id="DVML01000025">
    <property type="protein sequence ID" value="HIU22818.1"/>
    <property type="molecule type" value="Genomic_DNA"/>
</dbReference>
<gene>
    <name evidence="2" type="ORF">IAD49_04485</name>
</gene>